<proteinExistence type="predicted"/>
<sequence>MSWGKRRQLGCGTKLLLVLLAILVATVLLRELGLTVQDAMKEMLGQSGL</sequence>
<evidence type="ECO:0000313" key="1">
    <source>
        <dbReference type="EMBL" id="KKN02899.1"/>
    </source>
</evidence>
<accession>A0A0F9MAX8</accession>
<name>A0A0F9MAX8_9ZZZZ</name>
<gene>
    <name evidence="1" type="ORF">LCGC14_1113150</name>
</gene>
<reference evidence="1" key="1">
    <citation type="journal article" date="2015" name="Nature">
        <title>Complex archaea that bridge the gap between prokaryotes and eukaryotes.</title>
        <authorList>
            <person name="Spang A."/>
            <person name="Saw J.H."/>
            <person name="Jorgensen S.L."/>
            <person name="Zaremba-Niedzwiedzka K."/>
            <person name="Martijn J."/>
            <person name="Lind A.E."/>
            <person name="van Eijk R."/>
            <person name="Schleper C."/>
            <person name="Guy L."/>
            <person name="Ettema T.J."/>
        </authorList>
    </citation>
    <scope>NUCLEOTIDE SEQUENCE</scope>
</reference>
<protein>
    <submittedName>
        <fullName evidence="1">Uncharacterized protein</fullName>
    </submittedName>
</protein>
<comment type="caution">
    <text evidence="1">The sequence shown here is derived from an EMBL/GenBank/DDBJ whole genome shotgun (WGS) entry which is preliminary data.</text>
</comment>
<dbReference type="EMBL" id="LAZR01005095">
    <property type="protein sequence ID" value="KKN02899.1"/>
    <property type="molecule type" value="Genomic_DNA"/>
</dbReference>
<organism evidence="1">
    <name type="scientific">marine sediment metagenome</name>
    <dbReference type="NCBI Taxonomy" id="412755"/>
    <lineage>
        <taxon>unclassified sequences</taxon>
        <taxon>metagenomes</taxon>
        <taxon>ecological metagenomes</taxon>
    </lineage>
</organism>
<dbReference type="AlphaFoldDB" id="A0A0F9MAX8"/>